<feature type="domain" description="Tautomerase cis-CaaD-like" evidence="1">
    <location>
        <begin position="1"/>
        <end position="140"/>
    </location>
</feature>
<evidence type="ECO:0000313" key="2">
    <source>
        <dbReference type="EMBL" id="KAK5954157.1"/>
    </source>
</evidence>
<gene>
    <name evidence="2" type="ORF">OHC33_004730</name>
</gene>
<dbReference type="Pfam" id="PF14832">
    <property type="entry name" value="Tautomerase_3"/>
    <property type="match status" value="1"/>
</dbReference>
<sequence>MTLWRISSRPGSLSDDEKATLNTTITNFYTQRGVPSFYVIILFNTLEQNDVHTGDTYLNPNLVRITVEQKAPGLSAGVTDDEAEARTRLVAPLFQNLDRDLEVLNKQRLLLGESEVLWEISVKDIPRERWQIQGLRTPAAKV</sequence>
<keyword evidence="3" id="KW-1185">Reference proteome</keyword>
<evidence type="ECO:0000259" key="1">
    <source>
        <dbReference type="Pfam" id="PF14832"/>
    </source>
</evidence>
<name>A0AAN8ING9_9EURO</name>
<dbReference type="EMBL" id="JAKLMC020000009">
    <property type="protein sequence ID" value="KAK5954157.1"/>
    <property type="molecule type" value="Genomic_DNA"/>
</dbReference>
<organism evidence="2 3">
    <name type="scientific">Knufia fluminis</name>
    <dbReference type="NCBI Taxonomy" id="191047"/>
    <lineage>
        <taxon>Eukaryota</taxon>
        <taxon>Fungi</taxon>
        <taxon>Dikarya</taxon>
        <taxon>Ascomycota</taxon>
        <taxon>Pezizomycotina</taxon>
        <taxon>Eurotiomycetes</taxon>
        <taxon>Chaetothyriomycetidae</taxon>
        <taxon>Chaetothyriales</taxon>
        <taxon>Trichomeriaceae</taxon>
        <taxon>Knufia</taxon>
    </lineage>
</organism>
<protein>
    <recommendedName>
        <fullName evidence="1">Tautomerase cis-CaaD-like domain-containing protein</fullName>
    </recommendedName>
</protein>
<accession>A0AAN8ING9</accession>
<proteinExistence type="predicted"/>
<evidence type="ECO:0000313" key="3">
    <source>
        <dbReference type="Proteomes" id="UP001316803"/>
    </source>
</evidence>
<dbReference type="Proteomes" id="UP001316803">
    <property type="component" value="Unassembled WGS sequence"/>
</dbReference>
<reference evidence="2 3" key="1">
    <citation type="submission" date="2022-12" db="EMBL/GenBank/DDBJ databases">
        <title>Genomic features and morphological characterization of a novel Knufia sp. strain isolated from spacecraft assembly facility.</title>
        <authorList>
            <person name="Teixeira M."/>
            <person name="Chander A.M."/>
            <person name="Stajich J.E."/>
            <person name="Venkateswaran K."/>
        </authorList>
    </citation>
    <scope>NUCLEOTIDE SEQUENCE [LARGE SCALE GENOMIC DNA]</scope>
    <source>
        <strain evidence="2 3">FJI-L2-BK-P2</strain>
    </source>
</reference>
<comment type="caution">
    <text evidence="2">The sequence shown here is derived from an EMBL/GenBank/DDBJ whole genome shotgun (WGS) entry which is preliminary data.</text>
</comment>
<dbReference type="Gene3D" id="3.30.429.10">
    <property type="entry name" value="Macrophage Migration Inhibitory Factor"/>
    <property type="match status" value="1"/>
</dbReference>
<dbReference type="AlphaFoldDB" id="A0AAN8ING9"/>
<dbReference type="InterPro" id="IPR014347">
    <property type="entry name" value="Tautomerase/MIF_sf"/>
</dbReference>
<dbReference type="InterPro" id="IPR028116">
    <property type="entry name" value="Cis-CaaD-like"/>
</dbReference>